<dbReference type="PANTHER" id="PTHR35535:SF1">
    <property type="entry name" value="HEAT SHOCK PROTEIN HSLJ"/>
    <property type="match status" value="1"/>
</dbReference>
<name>A0A4Q2UG17_9BACT</name>
<sequence length="150" mass="16877">MKALVLVCLAALTMSFSGCERNTDTVVPANAEQLTGNWTLLEADYPVTLLIERGMQTWEREPDKAFRLSGESSVNLYTTTLTYKDPAAADITIGPVSSTKRAGPPEALAFELTYFNRLQAVTRYELTSQNRLRLFYTQDNERGVLVYEKR</sequence>
<feature type="chain" id="PRO_5020489707" evidence="1">
    <location>
        <begin position="20"/>
        <end position="150"/>
    </location>
</feature>
<proteinExistence type="predicted"/>
<dbReference type="Proteomes" id="UP000290407">
    <property type="component" value="Unassembled WGS sequence"/>
</dbReference>
<keyword evidence="4" id="KW-1185">Reference proteome</keyword>
<accession>A0A4Q2UG17</accession>
<dbReference type="PROSITE" id="PS51257">
    <property type="entry name" value="PROKAR_LIPOPROTEIN"/>
    <property type="match status" value="1"/>
</dbReference>
<feature type="signal peptide" evidence="1">
    <location>
        <begin position="1"/>
        <end position="19"/>
    </location>
</feature>
<dbReference type="EMBL" id="SBLB01000005">
    <property type="protein sequence ID" value="RYC68293.1"/>
    <property type="molecule type" value="Genomic_DNA"/>
</dbReference>
<reference evidence="3 4" key="1">
    <citation type="submission" date="2019-01" db="EMBL/GenBank/DDBJ databases">
        <title>Spirosoma flava sp. nov., a propanil-degrading bacterium isolated from herbicide-contaminated soil.</title>
        <authorList>
            <person name="Zhang L."/>
            <person name="Jiang J.-D."/>
        </authorList>
    </citation>
    <scope>NUCLEOTIDE SEQUENCE [LARGE SCALE GENOMIC DNA]</scope>
    <source>
        <strain evidence="3 4">TY50</strain>
    </source>
</reference>
<dbReference type="InterPro" id="IPR005184">
    <property type="entry name" value="DUF306_Meta_HslJ"/>
</dbReference>
<dbReference type="InterPro" id="IPR038670">
    <property type="entry name" value="HslJ-like_sf"/>
</dbReference>
<comment type="caution">
    <text evidence="3">The sequence shown here is derived from an EMBL/GenBank/DDBJ whole genome shotgun (WGS) entry which is preliminary data.</text>
</comment>
<evidence type="ECO:0000256" key="1">
    <source>
        <dbReference type="SAM" id="SignalP"/>
    </source>
</evidence>
<dbReference type="Pfam" id="PF03724">
    <property type="entry name" value="META"/>
    <property type="match status" value="1"/>
</dbReference>
<evidence type="ECO:0000313" key="4">
    <source>
        <dbReference type="Proteomes" id="UP000290407"/>
    </source>
</evidence>
<dbReference type="InterPro" id="IPR053147">
    <property type="entry name" value="Hsp_HslJ-like"/>
</dbReference>
<gene>
    <name evidence="3" type="ORF">EQG79_18170</name>
</gene>
<evidence type="ECO:0000313" key="3">
    <source>
        <dbReference type="EMBL" id="RYC68293.1"/>
    </source>
</evidence>
<protein>
    <submittedName>
        <fullName evidence="3">META domain-containing protein</fullName>
    </submittedName>
</protein>
<dbReference type="RefSeq" id="WP_077924188.1">
    <property type="nucleotide sequence ID" value="NZ_SBLB01000005.1"/>
</dbReference>
<dbReference type="AlphaFoldDB" id="A0A4Q2UG17"/>
<dbReference type="PANTHER" id="PTHR35535">
    <property type="entry name" value="HEAT SHOCK PROTEIN HSLJ"/>
    <property type="match status" value="1"/>
</dbReference>
<evidence type="ECO:0000259" key="2">
    <source>
        <dbReference type="Pfam" id="PF03724"/>
    </source>
</evidence>
<dbReference type="Gene3D" id="2.40.128.270">
    <property type="match status" value="1"/>
</dbReference>
<organism evidence="3 4">
    <name type="scientific">Spirosoma sordidisoli</name>
    <dbReference type="NCBI Taxonomy" id="2502893"/>
    <lineage>
        <taxon>Bacteria</taxon>
        <taxon>Pseudomonadati</taxon>
        <taxon>Bacteroidota</taxon>
        <taxon>Cytophagia</taxon>
        <taxon>Cytophagales</taxon>
        <taxon>Cytophagaceae</taxon>
        <taxon>Spirosoma</taxon>
    </lineage>
</organism>
<keyword evidence="1" id="KW-0732">Signal</keyword>
<feature type="domain" description="DUF306" evidence="2">
    <location>
        <begin position="63"/>
        <end position="144"/>
    </location>
</feature>